<protein>
    <submittedName>
        <fullName evidence="1">Uncharacterized protein</fullName>
    </submittedName>
</protein>
<comment type="caution">
    <text evidence="1">The sequence shown here is derived from an EMBL/GenBank/DDBJ whole genome shotgun (WGS) entry which is preliminary data.</text>
</comment>
<evidence type="ECO:0000313" key="1">
    <source>
        <dbReference type="EMBL" id="MDR6376214.1"/>
    </source>
</evidence>
<dbReference type="RefSeq" id="WP_310066627.1">
    <property type="nucleotide sequence ID" value="NZ_JAVDQN010000002.1"/>
</dbReference>
<dbReference type="EMBL" id="JAVDQN010000002">
    <property type="protein sequence ID" value="MDR6376214.1"/>
    <property type="molecule type" value="Genomic_DNA"/>
</dbReference>
<proteinExistence type="predicted"/>
<gene>
    <name evidence="1" type="ORF">J2776_002914</name>
</gene>
<evidence type="ECO:0000313" key="2">
    <source>
        <dbReference type="Proteomes" id="UP001185254"/>
    </source>
</evidence>
<keyword evidence="2" id="KW-1185">Reference proteome</keyword>
<name>A0ABU1KZ05_9BURK</name>
<accession>A0ABU1KZ05</accession>
<reference evidence="1 2" key="1">
    <citation type="submission" date="2023-07" db="EMBL/GenBank/DDBJ databases">
        <title>Sorghum-associated microbial communities from plants grown in Nebraska, USA.</title>
        <authorList>
            <person name="Schachtman D."/>
        </authorList>
    </citation>
    <scope>NUCLEOTIDE SEQUENCE [LARGE SCALE GENOMIC DNA]</scope>
    <source>
        <strain evidence="1 2">DS1039</strain>
    </source>
</reference>
<sequence>MGHLQHLSVPLFFPAAMYWDCVHPSKRGSSPPFPVPTDIVGCSASDTSWLGFGTCHISIVDWNSDYPGPTFRSEGCNEESYIETVRVGATCSSKSPVQATGYLFNRRHEFLGLLDFRYFSERMSRTIDFNVKHLNLPASTLIQVRFQANGGGTPTVPSPPFVSSVLIEVTTRPQVDELKRPPSLQLQAT</sequence>
<dbReference type="Proteomes" id="UP001185254">
    <property type="component" value="Unassembled WGS sequence"/>
</dbReference>
<organism evidence="1 2">
    <name type="scientific">Paraburkholderia caledonica</name>
    <dbReference type="NCBI Taxonomy" id="134536"/>
    <lineage>
        <taxon>Bacteria</taxon>
        <taxon>Pseudomonadati</taxon>
        <taxon>Pseudomonadota</taxon>
        <taxon>Betaproteobacteria</taxon>
        <taxon>Burkholderiales</taxon>
        <taxon>Burkholderiaceae</taxon>
        <taxon>Paraburkholderia</taxon>
    </lineage>
</organism>